<dbReference type="AlphaFoldDB" id="A0A0S6UFH6"/>
<organism evidence="2">
    <name type="scientific">Moorella thermoacetica Y72</name>
    <dbReference type="NCBI Taxonomy" id="1325331"/>
    <lineage>
        <taxon>Bacteria</taxon>
        <taxon>Bacillati</taxon>
        <taxon>Bacillota</taxon>
        <taxon>Clostridia</taxon>
        <taxon>Neomoorellales</taxon>
        <taxon>Neomoorellaceae</taxon>
        <taxon>Neomoorella</taxon>
    </lineage>
</organism>
<evidence type="ECO:0000313" key="2">
    <source>
        <dbReference type="EMBL" id="GAF26382.1"/>
    </source>
</evidence>
<dbReference type="Proteomes" id="UP000063718">
    <property type="component" value="Unassembled WGS sequence"/>
</dbReference>
<accession>A0A0S6UFH6</accession>
<dbReference type="EMBL" id="DF238840">
    <property type="protein sequence ID" value="GAF26382.1"/>
    <property type="molecule type" value="Genomic_DNA"/>
</dbReference>
<reference evidence="2" key="1">
    <citation type="journal article" date="2014" name="Gene">
        <title>Genome-guided analysis of transformation efficiency and carbon dioxide assimilation by Moorella thermoacetica Y72.</title>
        <authorList>
            <person name="Tsukahara K."/>
            <person name="Kita A."/>
            <person name="Nakashimada Y."/>
            <person name="Hoshino T."/>
            <person name="Murakami K."/>
        </authorList>
    </citation>
    <scope>NUCLEOTIDE SEQUENCE [LARGE SCALE GENOMIC DNA]</scope>
    <source>
        <strain evidence="2">Y72</strain>
    </source>
</reference>
<proteinExistence type="predicted"/>
<name>A0A0S6UFH6_NEOTH</name>
<evidence type="ECO:0000256" key="1">
    <source>
        <dbReference type="SAM" id="MobiDB-lite"/>
    </source>
</evidence>
<gene>
    <name evidence="2" type="ORF">MTY_1722</name>
</gene>
<sequence>MEKVEAVGGIEHRPLAGSPGQISPQKTGYRRMDMDEIKPAGFEKPI</sequence>
<feature type="region of interest" description="Disordered" evidence="1">
    <location>
        <begin position="1"/>
        <end position="46"/>
    </location>
</feature>
<protein>
    <submittedName>
        <fullName evidence="2">Glutamate dehydrogenase/leucine dehydrogenase</fullName>
    </submittedName>
</protein>
<feature type="compositionally biased region" description="Basic and acidic residues" evidence="1">
    <location>
        <begin position="1"/>
        <end position="14"/>
    </location>
</feature>